<sequence>MPALGQPKVAIVEDDEILAFMLDETCKSAGCQVVGRAGNARDALRLLRDAPPDFLILDFALDGEHDGLEVLEAVKQASPDMFTILVTGWDLNDIAARLDGIEPDRILRKPVMPHVLTSLIETSFAAKQDRRDEAGRHTTH</sequence>
<dbReference type="Pfam" id="PF00072">
    <property type="entry name" value="Response_reg"/>
    <property type="match status" value="1"/>
</dbReference>
<keyword evidence="1 2" id="KW-0597">Phosphoprotein</keyword>
<feature type="modified residue" description="4-aspartylphosphate" evidence="2">
    <location>
        <position position="58"/>
    </location>
</feature>
<gene>
    <name evidence="4" type="ORF">K3136_09710</name>
</gene>
<protein>
    <submittedName>
        <fullName evidence="4">Response regulator</fullName>
    </submittedName>
</protein>
<evidence type="ECO:0000313" key="4">
    <source>
        <dbReference type="EMBL" id="QZD94369.1"/>
    </source>
</evidence>
<keyword evidence="5" id="KW-1185">Reference proteome</keyword>
<dbReference type="PANTHER" id="PTHR44591">
    <property type="entry name" value="STRESS RESPONSE REGULATOR PROTEIN 1"/>
    <property type="match status" value="1"/>
</dbReference>
<dbReference type="InterPro" id="IPR011006">
    <property type="entry name" value="CheY-like_superfamily"/>
</dbReference>
<proteinExistence type="predicted"/>
<dbReference type="Gene3D" id="3.40.50.2300">
    <property type="match status" value="1"/>
</dbReference>
<accession>A0ABX9A218</accession>
<dbReference type="InterPro" id="IPR001789">
    <property type="entry name" value="Sig_transdc_resp-reg_receiver"/>
</dbReference>
<evidence type="ECO:0000313" key="5">
    <source>
        <dbReference type="Proteomes" id="UP000824321"/>
    </source>
</evidence>
<dbReference type="SUPFAM" id="SSF52172">
    <property type="entry name" value="CheY-like"/>
    <property type="match status" value="1"/>
</dbReference>
<feature type="domain" description="Response regulatory" evidence="3">
    <location>
        <begin position="8"/>
        <end position="124"/>
    </location>
</feature>
<dbReference type="PANTHER" id="PTHR44591:SF3">
    <property type="entry name" value="RESPONSE REGULATORY DOMAIN-CONTAINING PROTEIN"/>
    <property type="match status" value="1"/>
</dbReference>
<dbReference type="EMBL" id="CP081294">
    <property type="protein sequence ID" value="QZD94369.1"/>
    <property type="molecule type" value="Genomic_DNA"/>
</dbReference>
<reference evidence="4 5" key="1">
    <citation type="submission" date="2021-08" db="EMBL/GenBank/DDBJ databases">
        <title>Comparative Genomics Analysis of the Genus Qipengyuania Reveals Extensive Genetic Diversity and Metabolic Versatility, Including the Description of Fifteen Novel Species.</title>
        <authorList>
            <person name="Liu Y."/>
        </authorList>
    </citation>
    <scope>NUCLEOTIDE SEQUENCE [LARGE SCALE GENOMIC DNA]</scope>
    <source>
        <strain evidence="4 5">1NDH1</strain>
    </source>
</reference>
<evidence type="ECO:0000259" key="3">
    <source>
        <dbReference type="PROSITE" id="PS50110"/>
    </source>
</evidence>
<dbReference type="Proteomes" id="UP000824321">
    <property type="component" value="Chromosome"/>
</dbReference>
<evidence type="ECO:0000256" key="1">
    <source>
        <dbReference type="ARBA" id="ARBA00022553"/>
    </source>
</evidence>
<evidence type="ECO:0000256" key="2">
    <source>
        <dbReference type="PROSITE-ProRule" id="PRU00169"/>
    </source>
</evidence>
<dbReference type="PROSITE" id="PS50110">
    <property type="entry name" value="RESPONSE_REGULATORY"/>
    <property type="match status" value="1"/>
</dbReference>
<dbReference type="SMART" id="SM00448">
    <property type="entry name" value="REC"/>
    <property type="match status" value="1"/>
</dbReference>
<name>A0ABX9A218_9SPHN</name>
<organism evidence="4 5">
    <name type="scientific">Qipengyuania gelatinilytica</name>
    <dbReference type="NCBI Taxonomy" id="2867231"/>
    <lineage>
        <taxon>Bacteria</taxon>
        <taxon>Pseudomonadati</taxon>
        <taxon>Pseudomonadota</taxon>
        <taxon>Alphaproteobacteria</taxon>
        <taxon>Sphingomonadales</taxon>
        <taxon>Erythrobacteraceae</taxon>
        <taxon>Qipengyuania</taxon>
    </lineage>
</organism>
<dbReference type="RefSeq" id="WP_221430116.1">
    <property type="nucleotide sequence ID" value="NZ_CP081294.1"/>
</dbReference>
<dbReference type="InterPro" id="IPR050595">
    <property type="entry name" value="Bact_response_regulator"/>
</dbReference>
<dbReference type="CDD" id="cd00156">
    <property type="entry name" value="REC"/>
    <property type="match status" value="1"/>
</dbReference>